<keyword evidence="5" id="KW-1185">Reference proteome</keyword>
<comment type="caution">
    <text evidence="4">The sequence shown here is derived from an EMBL/GenBank/DDBJ whole genome shotgun (WGS) entry which is preliminary data.</text>
</comment>
<dbReference type="InterPro" id="IPR043153">
    <property type="entry name" value="DENN_C"/>
</dbReference>
<proteinExistence type="predicted"/>
<dbReference type="SMART" id="SM00799">
    <property type="entry name" value="DENN"/>
    <property type="match status" value="1"/>
</dbReference>
<evidence type="ECO:0000256" key="2">
    <source>
        <dbReference type="SAM" id="MobiDB-lite"/>
    </source>
</evidence>
<feature type="region of interest" description="Disordered" evidence="2">
    <location>
        <begin position="1102"/>
        <end position="1137"/>
    </location>
</feature>
<dbReference type="GO" id="GO:0032483">
    <property type="term" value="P:regulation of Rab protein signal transduction"/>
    <property type="evidence" value="ECO:0007669"/>
    <property type="project" value="TreeGrafter"/>
</dbReference>
<sequence>MDTSKLFDYFAVYGIGEELPLSQSPTFTFSKQSESTSSTKVSANENIVSHLRLRIINENEILSPPNSEFIKRFEIGHGDGKMLWLEVIFGRFNGKIRPEWNGKAISKIDLWYLQYEGDYIKIPASMGVEPVPIYIGIKSAHQFSHRENEYNCYIGNYDISPILNAQPLEGTKLILTFSTFDSQGEPPISDIKLVTATIKINEDGQSYKNAEIPIGYSYINVALGKNKDSLLCFRKIDPMHTTYKAELIEKFPRKGHCNNELNQAIPMFIFSEGIKLSKEQETAKVFSFMLSSAEETGQISKIYITALIFYEQISEQLSNQLYIMQNEINKVYMPKAICLISHWPFIDQYKEILKEIYRLTISTYELPIERVICNLIQEIPLPDQGITVVEYTIGNKTLQFSRPPPKYLPYFPGSCLEYLFRSLSIDSIIDVWSCILSERKILLISRQKSILTYAAMGLECLIFPFKWEQVFIPILPASLKNYIETIFPYIIGVSPSILTSEVEIPYDAVRVYLDEGRIDSKEEFPRLPEKLRRQLYNSLMNCANIFSLQDGIRYVADEAFDTYIKEEDDSKVFDVLKVRDAFLHFLTHLLKNYSKFYRLPAKAIEKIINSRSCFNVEDFLNSHKSNKPESLLFKLTETSLFAGFIESRFFSSANQFELEYFDEASRFKTSKNDPYFVKPYSHRETIQSLFVNNTGYESDFSFRYERFPRLNDVYFIDPRPIQVLATTITPKLKLAFKNDMLVRLSSLEWGKFLMTTIYRIWITVFAHCMPKYKENANLLIDLALYVMDGMKKSTNKPDEDMYRKLIEACGHCELNERVLSLFKRMKNQGIEPDARTHGVYVTAVAKSQELQNEINTILSKEFPANSLCLSLTLKNCKYMIHNSCPNCEYILSQEEIMMGWDRSYTSSTTACPKNFCEGKLTAKFTVILDKLMDTNRSLHVEYLSPLLIQKELENLIFTFGENILLSKDFCEKYKSLFWNMVLNFQLLKLPYFFIDPSFNSDNLPQFVRDYVKNDSKEKEAKNDQLSKTTKPNEDQSEGNSNETNSHSNPQTIRERFFSLIKKRKSSAGNENMSTKNLMNNMAIKKLFGPFIEEFRTGNIRRERSGSFMDSTEVEEYVEDKPQHPPELPQLRTYSNRS</sequence>
<dbReference type="InterPro" id="IPR011990">
    <property type="entry name" value="TPR-like_helical_dom_sf"/>
</dbReference>
<dbReference type="Pfam" id="PF03456">
    <property type="entry name" value="uDENN"/>
    <property type="match status" value="1"/>
</dbReference>
<feature type="compositionally biased region" description="Polar residues" evidence="2">
    <location>
        <begin position="1037"/>
        <end position="1051"/>
    </location>
</feature>
<dbReference type="PANTHER" id="PTHR12296">
    <property type="entry name" value="DENN DOMAIN-CONTAINING PROTEIN 4"/>
    <property type="match status" value="1"/>
</dbReference>
<dbReference type="SMART" id="SM00801">
    <property type="entry name" value="dDENN"/>
    <property type="match status" value="1"/>
</dbReference>
<evidence type="ECO:0000313" key="4">
    <source>
        <dbReference type="EMBL" id="CAG9324793.1"/>
    </source>
</evidence>
<feature type="compositionally biased region" description="Basic and acidic residues" evidence="2">
    <location>
        <begin position="1015"/>
        <end position="1024"/>
    </location>
</feature>
<name>A0AAU9JGL7_9CILI</name>
<dbReference type="InterPro" id="IPR051696">
    <property type="entry name" value="DENN_Domain_GEFs"/>
</dbReference>
<dbReference type="SMART" id="SM00800">
    <property type="entry name" value="uDENN"/>
    <property type="match status" value="1"/>
</dbReference>
<dbReference type="GO" id="GO:0031410">
    <property type="term" value="C:cytoplasmic vesicle"/>
    <property type="evidence" value="ECO:0007669"/>
    <property type="project" value="TreeGrafter"/>
</dbReference>
<protein>
    <recommendedName>
        <fullName evidence="3">UDENN domain-containing protein</fullName>
    </recommendedName>
</protein>
<feature type="region of interest" description="Disordered" evidence="2">
    <location>
        <begin position="1015"/>
        <end position="1051"/>
    </location>
</feature>
<organism evidence="4 5">
    <name type="scientific">Blepharisma stoltei</name>
    <dbReference type="NCBI Taxonomy" id="1481888"/>
    <lineage>
        <taxon>Eukaryota</taxon>
        <taxon>Sar</taxon>
        <taxon>Alveolata</taxon>
        <taxon>Ciliophora</taxon>
        <taxon>Postciliodesmatophora</taxon>
        <taxon>Heterotrichea</taxon>
        <taxon>Heterotrichida</taxon>
        <taxon>Blepharismidae</taxon>
        <taxon>Blepharisma</taxon>
    </lineage>
</organism>
<evidence type="ECO:0000313" key="5">
    <source>
        <dbReference type="Proteomes" id="UP001162131"/>
    </source>
</evidence>
<dbReference type="EMBL" id="CAJZBQ010000036">
    <property type="protein sequence ID" value="CAG9324793.1"/>
    <property type="molecule type" value="Genomic_DNA"/>
</dbReference>
<dbReference type="Gene3D" id="3.30.450.200">
    <property type="match status" value="1"/>
</dbReference>
<dbReference type="InterPro" id="IPR001194">
    <property type="entry name" value="cDENN_dom"/>
</dbReference>
<dbReference type="InterPro" id="IPR037516">
    <property type="entry name" value="Tripartite_DENN"/>
</dbReference>
<feature type="repeat" description="PPR" evidence="1">
    <location>
        <begin position="798"/>
        <end position="832"/>
    </location>
</feature>
<dbReference type="Proteomes" id="UP001162131">
    <property type="component" value="Unassembled WGS sequence"/>
</dbReference>
<feature type="domain" description="UDENN" evidence="3">
    <location>
        <begin position="229"/>
        <end position="656"/>
    </location>
</feature>
<dbReference type="Gene3D" id="3.40.50.11500">
    <property type="match status" value="1"/>
</dbReference>
<reference evidence="4" key="1">
    <citation type="submission" date="2021-09" db="EMBL/GenBank/DDBJ databases">
        <authorList>
            <consortium name="AG Swart"/>
            <person name="Singh M."/>
            <person name="Singh A."/>
            <person name="Seah K."/>
            <person name="Emmerich C."/>
        </authorList>
    </citation>
    <scope>NUCLEOTIDE SEQUENCE</scope>
    <source>
        <strain evidence="4">ATCC30299</strain>
    </source>
</reference>
<evidence type="ECO:0000259" key="3">
    <source>
        <dbReference type="PROSITE" id="PS50211"/>
    </source>
</evidence>
<dbReference type="PROSITE" id="PS51375">
    <property type="entry name" value="PPR"/>
    <property type="match status" value="1"/>
</dbReference>
<dbReference type="PROSITE" id="PS50211">
    <property type="entry name" value="DENN"/>
    <property type="match status" value="1"/>
</dbReference>
<dbReference type="InterPro" id="IPR002885">
    <property type="entry name" value="PPR_rpt"/>
</dbReference>
<dbReference type="Pfam" id="PF02141">
    <property type="entry name" value="DENN"/>
    <property type="match status" value="1"/>
</dbReference>
<dbReference type="PANTHER" id="PTHR12296:SF21">
    <property type="entry name" value="DENN DOMAIN-CONTAINING PROTEIN 3"/>
    <property type="match status" value="1"/>
</dbReference>
<gene>
    <name evidence="4" type="ORF">BSTOLATCC_MIC36573</name>
</gene>
<dbReference type="Gene3D" id="1.25.40.10">
    <property type="entry name" value="Tetratricopeptide repeat domain"/>
    <property type="match status" value="1"/>
</dbReference>
<dbReference type="InterPro" id="IPR005113">
    <property type="entry name" value="uDENN_dom"/>
</dbReference>
<accession>A0AAU9JGL7</accession>
<evidence type="ECO:0000256" key="1">
    <source>
        <dbReference type="PROSITE-ProRule" id="PRU00708"/>
    </source>
</evidence>
<dbReference type="InterPro" id="IPR005112">
    <property type="entry name" value="dDENN_dom"/>
</dbReference>
<dbReference type="AlphaFoldDB" id="A0AAU9JGL7"/>